<evidence type="ECO:0000256" key="1">
    <source>
        <dbReference type="SAM" id="MobiDB-lite"/>
    </source>
</evidence>
<feature type="compositionally biased region" description="Polar residues" evidence="1">
    <location>
        <begin position="76"/>
        <end position="87"/>
    </location>
</feature>
<reference evidence="2" key="1">
    <citation type="submission" date="2023-07" db="EMBL/GenBank/DDBJ databases">
        <title>Chromosome-level Genome Assembly of Striped Snakehead (Channa striata).</title>
        <authorList>
            <person name="Liu H."/>
        </authorList>
    </citation>
    <scope>NUCLEOTIDE SEQUENCE</scope>
    <source>
        <strain evidence="2">Gz</strain>
        <tissue evidence="2">Muscle</tissue>
    </source>
</reference>
<protein>
    <submittedName>
        <fullName evidence="2">Uncharacterized protein</fullName>
    </submittedName>
</protein>
<dbReference type="AlphaFoldDB" id="A0AA88IW55"/>
<proteinExistence type="predicted"/>
<organism evidence="2 3">
    <name type="scientific">Channa striata</name>
    <name type="common">Snakehead murrel</name>
    <name type="synonym">Ophicephalus striatus</name>
    <dbReference type="NCBI Taxonomy" id="64152"/>
    <lineage>
        <taxon>Eukaryota</taxon>
        <taxon>Metazoa</taxon>
        <taxon>Chordata</taxon>
        <taxon>Craniata</taxon>
        <taxon>Vertebrata</taxon>
        <taxon>Euteleostomi</taxon>
        <taxon>Actinopterygii</taxon>
        <taxon>Neopterygii</taxon>
        <taxon>Teleostei</taxon>
        <taxon>Neoteleostei</taxon>
        <taxon>Acanthomorphata</taxon>
        <taxon>Anabantaria</taxon>
        <taxon>Anabantiformes</taxon>
        <taxon>Channoidei</taxon>
        <taxon>Channidae</taxon>
        <taxon>Channa</taxon>
    </lineage>
</organism>
<feature type="region of interest" description="Disordered" evidence="1">
    <location>
        <begin position="70"/>
        <end position="94"/>
    </location>
</feature>
<gene>
    <name evidence="2" type="ORF">Q5P01_025124</name>
</gene>
<evidence type="ECO:0000313" key="2">
    <source>
        <dbReference type="EMBL" id="KAK2816933.1"/>
    </source>
</evidence>
<evidence type="ECO:0000313" key="3">
    <source>
        <dbReference type="Proteomes" id="UP001187415"/>
    </source>
</evidence>
<sequence length="94" mass="10724">MKRQLRGCWLRTPLCLISLCTSFWSEVLFKLKEQKTTGLNLEQSLDLQSRTEAFVPVVLQSRGRVFFRTNPEEIHSSTSPKLTGQKSHSGDSAR</sequence>
<dbReference type="Proteomes" id="UP001187415">
    <property type="component" value="Unassembled WGS sequence"/>
</dbReference>
<dbReference type="EMBL" id="JAUPFM010000021">
    <property type="protein sequence ID" value="KAK2816933.1"/>
    <property type="molecule type" value="Genomic_DNA"/>
</dbReference>
<keyword evidence="3" id="KW-1185">Reference proteome</keyword>
<comment type="caution">
    <text evidence="2">The sequence shown here is derived from an EMBL/GenBank/DDBJ whole genome shotgun (WGS) entry which is preliminary data.</text>
</comment>
<name>A0AA88IW55_CHASR</name>
<accession>A0AA88IW55</accession>